<feature type="region of interest" description="Disordered" evidence="15">
    <location>
        <begin position="559"/>
        <end position="596"/>
    </location>
</feature>
<dbReference type="SUPFAM" id="SSF48403">
    <property type="entry name" value="Ankyrin repeat"/>
    <property type="match status" value="1"/>
</dbReference>
<keyword evidence="11 13" id="KW-0040">ANK repeat</keyword>
<evidence type="ECO:0000259" key="17">
    <source>
        <dbReference type="PROSITE" id="PS52044"/>
    </source>
</evidence>
<feature type="repeat" description="ANK" evidence="13">
    <location>
        <begin position="478"/>
        <end position="510"/>
    </location>
</feature>
<dbReference type="InterPro" id="IPR047139">
    <property type="entry name" value="ANKZ1/VMS1"/>
</dbReference>
<evidence type="ECO:0000256" key="13">
    <source>
        <dbReference type="PROSITE-ProRule" id="PRU00023"/>
    </source>
</evidence>
<keyword evidence="5" id="KW-0479">Metal-binding</keyword>
<dbReference type="InterPro" id="IPR036770">
    <property type="entry name" value="Ankyrin_rpt-contain_sf"/>
</dbReference>
<keyword evidence="6" id="KW-0677">Repeat</keyword>
<dbReference type="OrthoDB" id="429841at2759"/>
<feature type="compositionally biased region" description="Basic and acidic residues" evidence="15">
    <location>
        <begin position="209"/>
        <end position="222"/>
    </location>
</feature>
<evidence type="ECO:0000256" key="4">
    <source>
        <dbReference type="ARBA" id="ARBA00022722"/>
    </source>
</evidence>
<evidence type="ECO:0000256" key="1">
    <source>
        <dbReference type="ARBA" id="ARBA00004496"/>
    </source>
</evidence>
<evidence type="ECO:0000256" key="2">
    <source>
        <dbReference type="ARBA" id="ARBA00009262"/>
    </source>
</evidence>
<dbReference type="GO" id="GO:0004519">
    <property type="term" value="F:endonuclease activity"/>
    <property type="evidence" value="ECO:0007669"/>
    <property type="project" value="UniProtKB-KW"/>
</dbReference>
<dbReference type="PROSITE" id="PS52044">
    <property type="entry name" value="VLRF1"/>
    <property type="match status" value="1"/>
</dbReference>
<evidence type="ECO:0000256" key="14">
    <source>
        <dbReference type="PROSITE-ProRule" id="PRU01389"/>
    </source>
</evidence>
<keyword evidence="4 14" id="KW-0540">Nuclease</keyword>
<comment type="subcellular location">
    <subcellularLocation>
        <location evidence="1">Cytoplasm</location>
    </subcellularLocation>
</comment>
<keyword evidence="19" id="KW-1185">Reference proteome</keyword>
<reference evidence="18 19" key="1">
    <citation type="journal article" date="2017" name="Nat. Ecol. Evol.">
        <title>Scallop genome provides insights into evolution of bilaterian karyotype and development.</title>
        <authorList>
            <person name="Wang S."/>
            <person name="Zhang J."/>
            <person name="Jiao W."/>
            <person name="Li J."/>
            <person name="Xun X."/>
            <person name="Sun Y."/>
            <person name="Guo X."/>
            <person name="Huan P."/>
            <person name="Dong B."/>
            <person name="Zhang L."/>
            <person name="Hu X."/>
            <person name="Sun X."/>
            <person name="Wang J."/>
            <person name="Zhao C."/>
            <person name="Wang Y."/>
            <person name="Wang D."/>
            <person name="Huang X."/>
            <person name="Wang R."/>
            <person name="Lv J."/>
            <person name="Li Y."/>
            <person name="Zhang Z."/>
            <person name="Liu B."/>
            <person name="Lu W."/>
            <person name="Hui Y."/>
            <person name="Liang J."/>
            <person name="Zhou Z."/>
            <person name="Hou R."/>
            <person name="Li X."/>
            <person name="Liu Y."/>
            <person name="Li H."/>
            <person name="Ning X."/>
            <person name="Lin Y."/>
            <person name="Zhao L."/>
            <person name="Xing Q."/>
            <person name="Dou J."/>
            <person name="Li Y."/>
            <person name="Mao J."/>
            <person name="Guo H."/>
            <person name="Dou H."/>
            <person name="Li T."/>
            <person name="Mu C."/>
            <person name="Jiang W."/>
            <person name="Fu Q."/>
            <person name="Fu X."/>
            <person name="Miao Y."/>
            <person name="Liu J."/>
            <person name="Yu Q."/>
            <person name="Li R."/>
            <person name="Liao H."/>
            <person name="Li X."/>
            <person name="Kong Y."/>
            <person name="Jiang Z."/>
            <person name="Chourrout D."/>
            <person name="Li R."/>
            <person name="Bao Z."/>
        </authorList>
    </citation>
    <scope>NUCLEOTIDE SEQUENCE [LARGE SCALE GENOMIC DNA]</scope>
    <source>
        <strain evidence="18 19">PY_sf001</strain>
    </source>
</reference>
<feature type="chain" id="PRO_5013210729" evidence="16">
    <location>
        <begin position="25"/>
        <end position="667"/>
    </location>
</feature>
<dbReference type="STRING" id="6573.A0A210PP30"/>
<proteinExistence type="inferred from homology"/>
<organism evidence="18 19">
    <name type="scientific">Mizuhopecten yessoensis</name>
    <name type="common">Japanese scallop</name>
    <name type="synonym">Patinopecten yessoensis</name>
    <dbReference type="NCBI Taxonomy" id="6573"/>
    <lineage>
        <taxon>Eukaryota</taxon>
        <taxon>Metazoa</taxon>
        <taxon>Spiralia</taxon>
        <taxon>Lophotrochozoa</taxon>
        <taxon>Mollusca</taxon>
        <taxon>Bivalvia</taxon>
        <taxon>Autobranchia</taxon>
        <taxon>Pteriomorphia</taxon>
        <taxon>Pectinida</taxon>
        <taxon>Pectinoidea</taxon>
        <taxon>Pectinidae</taxon>
        <taxon>Mizuhopecten</taxon>
    </lineage>
</organism>
<dbReference type="InterPro" id="IPR041540">
    <property type="entry name" value="VATC"/>
</dbReference>
<evidence type="ECO:0000256" key="5">
    <source>
        <dbReference type="ARBA" id="ARBA00022723"/>
    </source>
</evidence>
<keyword evidence="10" id="KW-0862">Zinc</keyword>
<dbReference type="Pfam" id="PF00023">
    <property type="entry name" value="Ank"/>
    <property type="match status" value="1"/>
</dbReference>
<gene>
    <name evidence="18" type="ORF">KP79_PYT19407</name>
</gene>
<dbReference type="AlphaFoldDB" id="A0A210PP30"/>
<evidence type="ECO:0000256" key="12">
    <source>
        <dbReference type="ARBA" id="ARBA00023054"/>
    </source>
</evidence>
<dbReference type="Gene3D" id="1.25.40.20">
    <property type="entry name" value="Ankyrin repeat-containing domain"/>
    <property type="match status" value="1"/>
</dbReference>
<dbReference type="GO" id="GO:0016787">
    <property type="term" value="F:hydrolase activity"/>
    <property type="evidence" value="ECO:0007669"/>
    <property type="project" value="UniProtKB-KW"/>
</dbReference>
<dbReference type="PROSITE" id="PS50088">
    <property type="entry name" value="ANK_REPEAT"/>
    <property type="match status" value="1"/>
</dbReference>
<feature type="domain" description="VLRF1" evidence="17">
    <location>
        <begin position="7"/>
        <end position="148"/>
    </location>
</feature>
<comment type="domain">
    <text evidence="14">The VLRF1 domain mediates binding to the 60S ribosomal subunit.</text>
</comment>
<dbReference type="PANTHER" id="PTHR16036">
    <property type="entry name" value="ANKYRIN REPEAT AND ZINC FINGER DOMAIN-CONTAINING PROTEIN 1"/>
    <property type="match status" value="1"/>
</dbReference>
<evidence type="ECO:0000256" key="11">
    <source>
        <dbReference type="ARBA" id="ARBA00023043"/>
    </source>
</evidence>
<dbReference type="InterPro" id="IPR041175">
    <property type="entry name" value="VLRF1/Vms1"/>
</dbReference>
<keyword evidence="7 14" id="KW-0255">Endonuclease</keyword>
<dbReference type="InterPro" id="IPR002110">
    <property type="entry name" value="Ankyrin_rpt"/>
</dbReference>
<evidence type="ECO:0000256" key="8">
    <source>
        <dbReference type="ARBA" id="ARBA00022771"/>
    </source>
</evidence>
<keyword evidence="16" id="KW-0732">Signal</keyword>
<dbReference type="EMBL" id="NEDP02005571">
    <property type="protein sequence ID" value="OWF38196.1"/>
    <property type="molecule type" value="Genomic_DNA"/>
</dbReference>
<feature type="signal peptide" evidence="16">
    <location>
        <begin position="1"/>
        <end position="24"/>
    </location>
</feature>
<feature type="active site" evidence="14">
    <location>
        <position position="50"/>
    </location>
</feature>
<evidence type="ECO:0000256" key="9">
    <source>
        <dbReference type="ARBA" id="ARBA00022801"/>
    </source>
</evidence>
<accession>A0A210PP30</accession>
<evidence type="ECO:0000313" key="19">
    <source>
        <dbReference type="Proteomes" id="UP000242188"/>
    </source>
</evidence>
<keyword evidence="9 14" id="KW-0378">Hydrolase</keyword>
<dbReference type="GO" id="GO:0008270">
    <property type="term" value="F:zinc ion binding"/>
    <property type="evidence" value="ECO:0007669"/>
    <property type="project" value="UniProtKB-KW"/>
</dbReference>
<evidence type="ECO:0000256" key="15">
    <source>
        <dbReference type="SAM" id="MobiDB-lite"/>
    </source>
</evidence>
<dbReference type="PROSITE" id="PS50297">
    <property type="entry name" value="ANK_REP_REGION"/>
    <property type="match status" value="1"/>
</dbReference>
<keyword evidence="3 14" id="KW-0963">Cytoplasm</keyword>
<name>A0A210PP30_MIZYE</name>
<evidence type="ECO:0000256" key="16">
    <source>
        <dbReference type="SAM" id="SignalP"/>
    </source>
</evidence>
<dbReference type="GO" id="GO:0036503">
    <property type="term" value="P:ERAD pathway"/>
    <property type="evidence" value="ECO:0007669"/>
    <property type="project" value="TreeGrafter"/>
</dbReference>
<feature type="compositionally biased region" description="Basic residues" evidence="15">
    <location>
        <begin position="187"/>
        <end position="198"/>
    </location>
</feature>
<dbReference type="Pfam" id="PF18826">
    <property type="entry name" value="bVLRF1"/>
    <property type="match status" value="1"/>
</dbReference>
<keyword evidence="8" id="KW-0863">Zinc-finger</keyword>
<comment type="similarity">
    <text evidence="2 14">Belongs to the ANKZF1/VMS1 family.</text>
</comment>
<comment type="caution">
    <text evidence="18">The sequence shown here is derived from an EMBL/GenBank/DDBJ whole genome shotgun (WGS) entry which is preliminary data.</text>
</comment>
<dbReference type="Proteomes" id="UP000242188">
    <property type="component" value="Unassembled WGS sequence"/>
</dbReference>
<evidence type="ECO:0000313" key="18">
    <source>
        <dbReference type="EMBL" id="OWF38196.1"/>
    </source>
</evidence>
<sequence length="667" mass="74939">MATNAPHHMTWAILMAAGGHFAAAIFDKNEILVHKTFHRYVVRAKRGTAQSSRDSQGNAPKSAGASLRRYNEAALKEEVHELISSWSEQLNKCDLIFLRAPSFNKRIFFSGKTPPLQKKDERIRMIPFAARRPTHNEVRRVHEVLCSIECYGEEADIRDFIPISPAVTFSAETGHLEVVPDDPQTSPRHRKNKDKARLKTSPLANSDSKTSERPDSVEDKTRPTFKCQQLELLDAIRQEENQTFSSGASTASDTDLVETMETLSTENLKEFIATRKPRPQKQRARKRHPSLKRQIAPESDALEEEKYHLKNSLYTACKVGDIETLQNLLAVFSTELVPLETTPGTSGDITGKATAVTSSGPPSSINCSQGDSETQCKQETDHEPTLFVNSNDLCNSGGVSILEIEKKNDKEIDNSDSVIMDDSEVTENSNKNQKEKVKMNLDISNETCTELKGSNCNPDEMMSPMVSVAILNEPIGDQLTTLLHVAAKEGHKKVIKALLGSGADPAVKDKFGKTPFTSTSNKEVRNEFRRFMAAFPHKYDYEAAQVPSPLTAEMEIERRQKEAERKKIQKKAKQEKMKEKRSEEVEKKKEETEKSRFLSLSDREKRALAAEKRLLKQTVVEGGPAPVLSRCFQCGKDMTGKVPFEYSDYKFCMTKCLKEHRLSNTKK</sequence>
<evidence type="ECO:0000256" key="3">
    <source>
        <dbReference type="ARBA" id="ARBA00022490"/>
    </source>
</evidence>
<evidence type="ECO:0000256" key="7">
    <source>
        <dbReference type="ARBA" id="ARBA00022759"/>
    </source>
</evidence>
<dbReference type="GO" id="GO:0005737">
    <property type="term" value="C:cytoplasm"/>
    <property type="evidence" value="ECO:0007669"/>
    <property type="project" value="UniProtKB-SubCell"/>
</dbReference>
<dbReference type="PANTHER" id="PTHR16036:SF2">
    <property type="entry name" value="TRNA ENDONUCLEASE ANKZF1"/>
    <property type="match status" value="1"/>
</dbReference>
<dbReference type="Pfam" id="PF18716">
    <property type="entry name" value="VATC"/>
    <property type="match status" value="1"/>
</dbReference>
<evidence type="ECO:0000256" key="6">
    <source>
        <dbReference type="ARBA" id="ARBA00022737"/>
    </source>
</evidence>
<keyword evidence="12" id="KW-0175">Coiled coil</keyword>
<feature type="region of interest" description="Disordered" evidence="15">
    <location>
        <begin position="175"/>
        <end position="223"/>
    </location>
</feature>
<dbReference type="SMART" id="SM00248">
    <property type="entry name" value="ANK"/>
    <property type="match status" value="2"/>
</dbReference>
<protein>
    <submittedName>
        <fullName evidence="18">Ankyrin repeat and zinc finger domain-containing protein 1</fullName>
    </submittedName>
</protein>
<evidence type="ECO:0000256" key="10">
    <source>
        <dbReference type="ARBA" id="ARBA00022833"/>
    </source>
</evidence>